<proteinExistence type="predicted"/>
<name>A0ABN1GPL4_9ACTN</name>
<evidence type="ECO:0000259" key="2">
    <source>
        <dbReference type="Pfam" id="PF13193"/>
    </source>
</evidence>
<dbReference type="InterPro" id="IPR020845">
    <property type="entry name" value="AMP-binding_CS"/>
</dbReference>
<dbReference type="Pfam" id="PF00501">
    <property type="entry name" value="AMP-binding"/>
    <property type="match status" value="1"/>
</dbReference>
<accession>A0ABN1GPL4</accession>
<dbReference type="SUPFAM" id="SSF56801">
    <property type="entry name" value="Acetyl-CoA synthetase-like"/>
    <property type="match status" value="1"/>
</dbReference>
<reference evidence="3 4" key="1">
    <citation type="journal article" date="2019" name="Int. J. Syst. Evol. Microbiol.">
        <title>The Global Catalogue of Microorganisms (GCM) 10K type strain sequencing project: providing services to taxonomists for standard genome sequencing and annotation.</title>
        <authorList>
            <consortium name="The Broad Institute Genomics Platform"/>
            <consortium name="The Broad Institute Genome Sequencing Center for Infectious Disease"/>
            <person name="Wu L."/>
            <person name="Ma J."/>
        </authorList>
    </citation>
    <scope>NUCLEOTIDE SEQUENCE [LARGE SCALE GENOMIC DNA]</scope>
    <source>
        <strain evidence="3 4">JCM 10671</strain>
    </source>
</reference>
<dbReference type="PANTHER" id="PTHR24096">
    <property type="entry name" value="LONG-CHAIN-FATTY-ACID--COA LIGASE"/>
    <property type="match status" value="1"/>
</dbReference>
<gene>
    <name evidence="3" type="ORF">GCM10009547_17240</name>
</gene>
<evidence type="ECO:0000313" key="3">
    <source>
        <dbReference type="EMBL" id="GAA0615832.1"/>
    </source>
</evidence>
<dbReference type="RefSeq" id="WP_344603651.1">
    <property type="nucleotide sequence ID" value="NZ_BAAAHE010000013.1"/>
</dbReference>
<dbReference type="EMBL" id="BAAAHE010000013">
    <property type="protein sequence ID" value="GAA0615832.1"/>
    <property type="molecule type" value="Genomic_DNA"/>
</dbReference>
<dbReference type="InterPro" id="IPR000873">
    <property type="entry name" value="AMP-dep_synth/lig_dom"/>
</dbReference>
<keyword evidence="4" id="KW-1185">Reference proteome</keyword>
<dbReference type="PANTHER" id="PTHR24096:SF323">
    <property type="entry name" value="BLR3536 PROTEIN"/>
    <property type="match status" value="1"/>
</dbReference>
<dbReference type="Gene3D" id="3.40.50.12780">
    <property type="entry name" value="N-terminal domain of ligase-like"/>
    <property type="match status" value="1"/>
</dbReference>
<evidence type="ECO:0000313" key="4">
    <source>
        <dbReference type="Proteomes" id="UP001500957"/>
    </source>
</evidence>
<feature type="domain" description="AMP-binding enzyme C-terminal" evidence="2">
    <location>
        <begin position="421"/>
        <end position="499"/>
    </location>
</feature>
<dbReference type="InterPro" id="IPR045851">
    <property type="entry name" value="AMP-bd_C_sf"/>
</dbReference>
<dbReference type="Proteomes" id="UP001500957">
    <property type="component" value="Unassembled WGS sequence"/>
</dbReference>
<dbReference type="InterPro" id="IPR025110">
    <property type="entry name" value="AMP-bd_C"/>
</dbReference>
<protein>
    <submittedName>
        <fullName evidence="3">Acyl-CoA synthetase</fullName>
    </submittedName>
</protein>
<sequence>MTGLFYPGAHVAENPDQPAVVMAGSGEQLTFAQLDASAHEIALALRELGLAVRDHVVVWMENRLEFLQVAWGTHYAGLNYTFLSTRLTPDEAAYIVSDSGARVLIVSSGLDADRVAKTRELVGRELQVVVVGGETNGWPALADLAAKHAGERLVDPLEGSDLTYSSGTTGRPKGVLRPFTGQPLGTTLVPGRMGKALLGMGPDTVYLSPAPMYHTAPLRWCMDVIALGGTAVIMEKFDAEGVLAAVEKYQVTHAQFVPTMFTRMLRLPEDVRSRYDLSSLKAAMHAAAPCPRPVKAAMLDWWGPIVHEYYGGTEGAGLCWVTPQEWLARPGTVGRAVLGRVEIVGPEGEVLGPNEDGLVYFAEGNTFAYHNDPDKTAQAVRSDGASTMGDIGHLDDEGYLFLTDRASNMIITGGVNVYPQEAENLLATHPKVADVAVIGVPNQEFGEEVKAVVQLAPGVEPSPEVAEELVAFCRASLADVKCPRSVDFRPELPREPTGKLLKRLIRDEYWAGAGTRI</sequence>
<comment type="caution">
    <text evidence="3">The sequence shown here is derived from an EMBL/GenBank/DDBJ whole genome shotgun (WGS) entry which is preliminary data.</text>
</comment>
<evidence type="ECO:0000259" key="1">
    <source>
        <dbReference type="Pfam" id="PF00501"/>
    </source>
</evidence>
<dbReference type="InterPro" id="IPR042099">
    <property type="entry name" value="ANL_N_sf"/>
</dbReference>
<dbReference type="Gene3D" id="3.30.300.30">
    <property type="match status" value="1"/>
</dbReference>
<feature type="domain" description="AMP-dependent synthetase/ligase" evidence="1">
    <location>
        <begin position="10"/>
        <end position="364"/>
    </location>
</feature>
<organism evidence="3 4">
    <name type="scientific">Sporichthya brevicatena</name>
    <dbReference type="NCBI Taxonomy" id="171442"/>
    <lineage>
        <taxon>Bacteria</taxon>
        <taxon>Bacillati</taxon>
        <taxon>Actinomycetota</taxon>
        <taxon>Actinomycetes</taxon>
        <taxon>Sporichthyales</taxon>
        <taxon>Sporichthyaceae</taxon>
        <taxon>Sporichthya</taxon>
    </lineage>
</organism>
<dbReference type="PROSITE" id="PS00455">
    <property type="entry name" value="AMP_BINDING"/>
    <property type="match status" value="1"/>
</dbReference>
<dbReference type="Pfam" id="PF13193">
    <property type="entry name" value="AMP-binding_C"/>
    <property type="match status" value="1"/>
</dbReference>